<dbReference type="GeneID" id="93662593"/>
<dbReference type="SUPFAM" id="SSF50998">
    <property type="entry name" value="Quinoprotein alcohol dehydrogenase-like"/>
    <property type="match status" value="1"/>
</dbReference>
<evidence type="ECO:0000313" key="2">
    <source>
        <dbReference type="EMBL" id="SOU39950.1"/>
    </source>
</evidence>
<dbReference type="AlphaFoldDB" id="A0A2K4X6K5"/>
<name>A0A2K4X6K5_PSEVC</name>
<dbReference type="EMBL" id="AQGW01000018">
    <property type="protein sequence ID" value="MBE0382151.1"/>
    <property type="molecule type" value="Genomic_DNA"/>
</dbReference>
<dbReference type="SUPFAM" id="SSF69318">
    <property type="entry name" value="Integrin alpha N-terminal domain"/>
    <property type="match status" value="1"/>
</dbReference>
<reference evidence="2 3" key="2">
    <citation type="submission" date="2017-11" db="EMBL/GenBank/DDBJ databases">
        <authorList>
            <person name="Han C.G."/>
        </authorList>
    </citation>
    <scope>NUCLEOTIDE SEQUENCE [LARGE SCALE GENOMIC DNA]</scope>
    <source>
        <strain evidence="3">ATCC 43555</strain>
        <strain evidence="2">ATCC43555</strain>
    </source>
</reference>
<dbReference type="InterPro" id="IPR028994">
    <property type="entry name" value="Integrin_alpha_N"/>
</dbReference>
<dbReference type="RefSeq" id="WP_104642052.1">
    <property type="nucleotide sequence ID" value="NZ_AQGW01000018.1"/>
</dbReference>
<dbReference type="Proteomes" id="UP000238288">
    <property type="component" value="Chromosome PCAR9a"/>
</dbReference>
<sequence length="902" mass="98545">MRKLLSVIFLSTIFTSGCGGGGGGEDAAKSAVPIANKTSKSISATWFYEYPNKCLETFQFNTDGSFEINSNQSNVTGSYSFDASVDSGERHSLTLSFEQQNQGYDCESSFDYIVGANFELFASFPNEQQMQWYESGTGGSAIFTLDRAITLSLSSVPTEAKAGEEVTFNVNKDTESDTPVELLYGPTGMTVSSKGEVKWTPLLPMITQQNTVKFAFTSDRTLEPLVSEINVTIPNFKAPTMRKDIELTDTSNGMQIGNFIGDENNEMLVLDKLGGLSVISQKSDGFESIYSYPYSFGGNHNEMRLSVFKEDNGANNIFVKTNNNIYQVSDFTQPPQSVFSTSKTIHNFMVKNIDSDSGPELIVIFGESYSAKEAIVYDNNFQTELFSFSLEGNSPIEIAVENIDSDTSLELILSNGEIFDIQSASSQWFNADGFGPIMAIGDVNSDGINEIISTGGWNSITVWNANDRSQILTIDNQDNCSVATANIDNDPADEIIIGDCQWGQVHAYDITDDTYTELWTLPLIDHGSAAMVVGDINNDGKEEIVWGTGLSSSGKDILVVAGITPNPEILWHNANRESPSQYDSYIAAGWANISPEKEAAVYIIPSTNSGYIRPRYLTMNEDGKVTPNYNSSSNILEAALAAIGDIDSDNYDELFIFGTRNYSPSLNVIELESDISKWQVTTEDDSSNYNGLEVTDINNDGYDDALIATYDTLTVHDISNNNVLATWTAGSAITSMTATTSTLGEKLVILSTRDSLTTLTFENNKLSMRSSSVNSEECKSLYAQPQTDRVLCFSPEYSYQGNLVTFSLDLELLLKARINGEITSLVQLPDSDNVLITTNSSDNNYYSQSSLISEVSTKTGDIVWQGYPLAGEVMGNSIKFGNIGKGTVPLVFGTNVGMFLTH</sequence>
<reference evidence="1 4" key="1">
    <citation type="submission" date="2015-06" db="EMBL/GenBank/DDBJ databases">
        <title>Genome sequence of Pseudoalteromonas carrageenovora.</title>
        <authorList>
            <person name="Xie B.-B."/>
            <person name="Rong J.-C."/>
            <person name="Qin Q.-L."/>
            <person name="Zhang Y.-Z."/>
        </authorList>
    </citation>
    <scope>NUCLEOTIDE SEQUENCE [LARGE SCALE GENOMIC DNA]</scope>
    <source>
        <strain evidence="1 4">IAM 12662</strain>
    </source>
</reference>
<dbReference type="EMBL" id="LT965928">
    <property type="protein sequence ID" value="SOU39950.1"/>
    <property type="molecule type" value="Genomic_DNA"/>
</dbReference>
<keyword evidence="4" id="KW-1185">Reference proteome</keyword>
<gene>
    <name evidence="2" type="ORF">PCAR9_A20375</name>
    <name evidence="1" type="ORF">PCARR_a0428</name>
</gene>
<dbReference type="InterPro" id="IPR011047">
    <property type="entry name" value="Quinoprotein_ADH-like_sf"/>
</dbReference>
<evidence type="ECO:0000313" key="4">
    <source>
        <dbReference type="Proteomes" id="UP000615003"/>
    </source>
</evidence>
<evidence type="ECO:0000313" key="1">
    <source>
        <dbReference type="EMBL" id="MBE0382151.1"/>
    </source>
</evidence>
<proteinExistence type="predicted"/>
<dbReference type="Proteomes" id="UP000615003">
    <property type="component" value="Unassembled WGS sequence"/>
</dbReference>
<accession>A0A2K4X6K5</accession>
<evidence type="ECO:0000313" key="3">
    <source>
        <dbReference type="Proteomes" id="UP000238288"/>
    </source>
</evidence>
<dbReference type="Gene3D" id="2.130.10.130">
    <property type="entry name" value="Integrin alpha, N-terminal"/>
    <property type="match status" value="2"/>
</dbReference>
<protein>
    <submittedName>
        <fullName evidence="2">Uncharacterized protein</fullName>
    </submittedName>
</protein>
<dbReference type="OrthoDB" id="5906076at2"/>
<organism evidence="2 3">
    <name type="scientific">Pseudoalteromonas carrageenovora IAM 12662</name>
    <dbReference type="NCBI Taxonomy" id="1314868"/>
    <lineage>
        <taxon>Bacteria</taxon>
        <taxon>Pseudomonadati</taxon>
        <taxon>Pseudomonadota</taxon>
        <taxon>Gammaproteobacteria</taxon>
        <taxon>Alteromonadales</taxon>
        <taxon>Pseudoalteromonadaceae</taxon>
        <taxon>Pseudoalteromonas</taxon>
    </lineage>
</organism>
<dbReference type="PROSITE" id="PS51257">
    <property type="entry name" value="PROKAR_LIPOPROTEIN"/>
    <property type="match status" value="1"/>
</dbReference>